<dbReference type="Gene3D" id="3.40.50.620">
    <property type="entry name" value="HUPs"/>
    <property type="match status" value="1"/>
</dbReference>
<dbReference type="PROSITE" id="PS51645">
    <property type="entry name" value="PHR_CRY_ALPHA_BETA"/>
    <property type="match status" value="1"/>
</dbReference>
<geneLocation type="plasmid" evidence="7 8">
    <name>unnamed2</name>
</geneLocation>
<dbReference type="GO" id="GO:0003677">
    <property type="term" value="F:DNA binding"/>
    <property type="evidence" value="ECO:0007669"/>
    <property type="project" value="TreeGrafter"/>
</dbReference>
<dbReference type="InterPro" id="IPR005101">
    <property type="entry name" value="Cryptochr/Photolyase_FAD-bd"/>
</dbReference>
<dbReference type="InterPro" id="IPR002081">
    <property type="entry name" value="Cryptochrome/DNA_photolyase_1"/>
</dbReference>
<dbReference type="EMBL" id="CP015232">
    <property type="protein sequence ID" value="ANP43403.1"/>
    <property type="molecule type" value="Genomic_DNA"/>
</dbReference>
<dbReference type="GO" id="GO:0009416">
    <property type="term" value="P:response to light stimulus"/>
    <property type="evidence" value="ECO:0007669"/>
    <property type="project" value="TreeGrafter"/>
</dbReference>
<organism evidence="7 8">
    <name type="scientific">Tritonibacter mobilis F1926</name>
    <dbReference type="NCBI Taxonomy" id="1265309"/>
    <lineage>
        <taxon>Bacteria</taxon>
        <taxon>Pseudomonadati</taxon>
        <taxon>Pseudomonadota</taxon>
        <taxon>Alphaproteobacteria</taxon>
        <taxon>Rhodobacterales</taxon>
        <taxon>Paracoccaceae</taxon>
        <taxon>Tritonibacter</taxon>
    </lineage>
</organism>
<keyword evidence="7" id="KW-0614">Plasmid</keyword>
<keyword evidence="2 4" id="KW-0285">Flavoprotein</keyword>
<feature type="domain" description="Photolyase/cryptochrome alpha/beta" evidence="6">
    <location>
        <begin position="1"/>
        <end position="129"/>
    </location>
</feature>
<reference evidence="7 8" key="1">
    <citation type="journal article" date="2016" name="ISME J.">
        <title>Global occurrence and heterogeneity of the Roseobacter-clade species Ruegeria mobilis.</title>
        <authorList>
            <person name="Sonnenschein E."/>
            <person name="Gram L."/>
        </authorList>
    </citation>
    <scope>NUCLEOTIDE SEQUENCE [LARGE SCALE GENOMIC DNA]</scope>
    <source>
        <strain evidence="7 8">F1926</strain>
        <plasmid evidence="7 8">unnamed2</plasmid>
    </source>
</reference>
<evidence type="ECO:0000313" key="7">
    <source>
        <dbReference type="EMBL" id="ANP43403.1"/>
    </source>
</evidence>
<dbReference type="InterPro" id="IPR036134">
    <property type="entry name" value="Crypto/Photolyase_FAD-like_sf"/>
</dbReference>
<name>A0A1B1AA05_9RHOB</name>
<keyword evidence="7" id="KW-0456">Lyase</keyword>
<dbReference type="Gene3D" id="1.10.579.10">
    <property type="entry name" value="DNA Cyclobutane Dipyrimidine Photolyase, subunit A, domain 3"/>
    <property type="match status" value="1"/>
</dbReference>
<dbReference type="PANTHER" id="PTHR11455:SF9">
    <property type="entry name" value="CRYPTOCHROME CIRCADIAN CLOCK 5 ISOFORM X1"/>
    <property type="match status" value="1"/>
</dbReference>
<evidence type="ECO:0000256" key="4">
    <source>
        <dbReference type="PIRSR" id="PIRSR602081-1"/>
    </source>
</evidence>
<evidence type="ECO:0000256" key="3">
    <source>
        <dbReference type="ARBA" id="ARBA00022827"/>
    </source>
</evidence>
<dbReference type="InterPro" id="IPR014729">
    <property type="entry name" value="Rossmann-like_a/b/a_fold"/>
</dbReference>
<dbReference type="KEGG" id="rmb:K529_021855"/>
<dbReference type="GO" id="GO:0003904">
    <property type="term" value="F:deoxyribodipyrimidine photo-lyase activity"/>
    <property type="evidence" value="ECO:0007669"/>
    <property type="project" value="TreeGrafter"/>
</dbReference>
<dbReference type="AlphaFoldDB" id="A0A1B1AA05"/>
<dbReference type="Proteomes" id="UP000013243">
    <property type="component" value="Plasmid unnamed2"/>
</dbReference>
<protein>
    <submittedName>
        <fullName evidence="7">Deoxyribodipyrimidine photolyase</fullName>
    </submittedName>
</protein>
<dbReference type="Pfam" id="PF03441">
    <property type="entry name" value="FAD_binding_7"/>
    <property type="match status" value="1"/>
</dbReference>
<feature type="region of interest" description="Disordered" evidence="5">
    <location>
        <begin position="469"/>
        <end position="503"/>
    </location>
</feature>
<evidence type="ECO:0000256" key="5">
    <source>
        <dbReference type="SAM" id="MobiDB-lite"/>
    </source>
</evidence>
<dbReference type="Pfam" id="PF00875">
    <property type="entry name" value="DNA_photolyase"/>
    <property type="match status" value="1"/>
</dbReference>
<feature type="binding site" evidence="4">
    <location>
        <position position="206"/>
    </location>
    <ligand>
        <name>FAD</name>
        <dbReference type="ChEBI" id="CHEBI:57692"/>
    </ligand>
</feature>
<dbReference type="GeneID" id="28252540"/>
<sequence>MHIVWFKRDLRVADHPALAAASQRGPVLPLYIVEPELWAQADSSARHWAFIAETLKSLRADLARLGQPLVVRVGDAVTVLRDMVQHYSATALWSHEETGNAWTYQRDLRVGAWCRDNALPWTELRQNGVHRRLRSRNGWATTWDRFMAEPLAEASPLAPLDLDLGTIPTARALHLAQDPCPDRQPGGRAVAQSCLRSFLNTRAEPYRWAMSSPLQGARACSRLSPHLAWGSLSLREVTQATWQRQSDPELPRNWQQSLRSFLGRLHWHCHFIQKLEDEPRIEHENMHRAYDGLRPTTPDSTRLHAWAEGETGLPFVDACMRCLNATGWLNFRMRAMVMSVASYHLWLDWRAPGLVLARRFTDYEPGIHWSQVQMQSGTTGINTPRIYNPVKQGKDQDPTGAFTRRWVPELAAIPDHHLQEPWKAENASAVLGKAYPHPIIDHLSAARAARDQIWAVRRSGGFRQEAKGILAKHASRKPTRRNTKDTQQGARSAPDQLSLPFEN</sequence>
<keyword evidence="3 4" id="KW-0274">FAD</keyword>
<dbReference type="Gene3D" id="1.25.40.80">
    <property type="match status" value="1"/>
</dbReference>
<feature type="binding site" evidence="4">
    <location>
        <position position="261"/>
    </location>
    <ligand>
        <name>FAD</name>
        <dbReference type="ChEBI" id="CHEBI:57692"/>
    </ligand>
</feature>
<evidence type="ECO:0000259" key="6">
    <source>
        <dbReference type="PROSITE" id="PS51645"/>
    </source>
</evidence>
<dbReference type="InterPro" id="IPR006050">
    <property type="entry name" value="DNA_photolyase_N"/>
</dbReference>
<dbReference type="InterPro" id="IPR036155">
    <property type="entry name" value="Crypto/Photolyase_N_sf"/>
</dbReference>
<dbReference type="OrthoDB" id="9772484at2"/>
<dbReference type="SUPFAM" id="SSF48173">
    <property type="entry name" value="Cryptochrome/photolyase FAD-binding domain"/>
    <property type="match status" value="1"/>
</dbReference>
<evidence type="ECO:0000256" key="1">
    <source>
        <dbReference type="ARBA" id="ARBA00001932"/>
    </source>
</evidence>
<comment type="cofactor">
    <cofactor evidence="1">
        <name>(6R)-5,10-methylene-5,6,7,8-tetrahydrofolate</name>
        <dbReference type="ChEBI" id="CHEBI:15636"/>
    </cofactor>
</comment>
<gene>
    <name evidence="7" type="ORF">K529_021855</name>
</gene>
<dbReference type="GO" id="GO:0071949">
    <property type="term" value="F:FAD binding"/>
    <property type="evidence" value="ECO:0007669"/>
    <property type="project" value="TreeGrafter"/>
</dbReference>
<evidence type="ECO:0000313" key="8">
    <source>
        <dbReference type="Proteomes" id="UP000013243"/>
    </source>
</evidence>
<proteinExistence type="predicted"/>
<evidence type="ECO:0000256" key="2">
    <source>
        <dbReference type="ARBA" id="ARBA00022630"/>
    </source>
</evidence>
<comment type="cofactor">
    <cofactor evidence="4">
        <name>FAD</name>
        <dbReference type="ChEBI" id="CHEBI:57692"/>
    </cofactor>
    <text evidence="4">Binds 1 FAD per subunit.</text>
</comment>
<dbReference type="RefSeq" id="WP_046002260.1">
    <property type="nucleotide sequence ID" value="NZ_CP015232.1"/>
</dbReference>
<accession>A0A1B1AA05</accession>
<dbReference type="SUPFAM" id="SSF52425">
    <property type="entry name" value="Cryptochrome/photolyase, N-terminal domain"/>
    <property type="match status" value="1"/>
</dbReference>
<dbReference type="PANTHER" id="PTHR11455">
    <property type="entry name" value="CRYPTOCHROME"/>
    <property type="match status" value="1"/>
</dbReference>